<proteinExistence type="inferred from homology"/>
<dbReference type="STRING" id="1745343.A0A2J6QPA6"/>
<dbReference type="OrthoDB" id="1933717at2759"/>
<dbReference type="GO" id="GO:0016020">
    <property type="term" value="C:membrane"/>
    <property type="evidence" value="ECO:0007669"/>
    <property type="project" value="TreeGrafter"/>
</dbReference>
<keyword evidence="4" id="KW-1185">Reference proteome</keyword>
<gene>
    <name evidence="3" type="ORF">NA56DRAFT_639780</name>
</gene>
<evidence type="ECO:0000256" key="1">
    <source>
        <dbReference type="ARBA" id="ARBA00006484"/>
    </source>
</evidence>
<keyword evidence="2" id="KW-0560">Oxidoreductase</keyword>
<evidence type="ECO:0000256" key="2">
    <source>
        <dbReference type="ARBA" id="ARBA00023002"/>
    </source>
</evidence>
<dbReference type="AlphaFoldDB" id="A0A2J6QPA6"/>
<accession>A0A2J6QPA6</accession>
<dbReference type="PRINTS" id="PR00081">
    <property type="entry name" value="GDHRDH"/>
</dbReference>
<evidence type="ECO:0000313" key="4">
    <source>
        <dbReference type="Proteomes" id="UP000235672"/>
    </source>
</evidence>
<protein>
    <submittedName>
        <fullName evidence="3">NAD(P)-binding protein</fullName>
    </submittedName>
</protein>
<dbReference type="PANTHER" id="PTHR44196">
    <property type="entry name" value="DEHYDROGENASE/REDUCTASE SDR FAMILY MEMBER 7B"/>
    <property type="match status" value="1"/>
</dbReference>
<dbReference type="Gene3D" id="3.40.50.720">
    <property type="entry name" value="NAD(P)-binding Rossmann-like Domain"/>
    <property type="match status" value="1"/>
</dbReference>
<dbReference type="InterPro" id="IPR036291">
    <property type="entry name" value="NAD(P)-bd_dom_sf"/>
</dbReference>
<name>A0A2J6QPA6_9HELO</name>
<dbReference type="CDD" id="cd05233">
    <property type="entry name" value="SDR_c"/>
    <property type="match status" value="1"/>
</dbReference>
<dbReference type="GO" id="GO:0016491">
    <property type="term" value="F:oxidoreductase activity"/>
    <property type="evidence" value="ECO:0007669"/>
    <property type="project" value="UniProtKB-KW"/>
</dbReference>
<reference evidence="3 4" key="1">
    <citation type="submission" date="2016-05" db="EMBL/GenBank/DDBJ databases">
        <title>A degradative enzymes factory behind the ericoid mycorrhizal symbiosis.</title>
        <authorList>
            <consortium name="DOE Joint Genome Institute"/>
            <person name="Martino E."/>
            <person name="Morin E."/>
            <person name="Grelet G."/>
            <person name="Kuo A."/>
            <person name="Kohler A."/>
            <person name="Daghino S."/>
            <person name="Barry K."/>
            <person name="Choi C."/>
            <person name="Cichocki N."/>
            <person name="Clum A."/>
            <person name="Copeland A."/>
            <person name="Hainaut M."/>
            <person name="Haridas S."/>
            <person name="Labutti K."/>
            <person name="Lindquist E."/>
            <person name="Lipzen A."/>
            <person name="Khouja H.-R."/>
            <person name="Murat C."/>
            <person name="Ohm R."/>
            <person name="Olson A."/>
            <person name="Spatafora J."/>
            <person name="Veneault-Fourrey C."/>
            <person name="Henrissat B."/>
            <person name="Grigoriev I."/>
            <person name="Martin F."/>
            <person name="Perotto S."/>
        </authorList>
    </citation>
    <scope>NUCLEOTIDE SEQUENCE [LARGE SCALE GENOMIC DNA]</scope>
    <source>
        <strain evidence="3 4">UAMH 7357</strain>
    </source>
</reference>
<dbReference type="InterPro" id="IPR002347">
    <property type="entry name" value="SDR_fam"/>
</dbReference>
<dbReference type="PANTHER" id="PTHR44196:SF1">
    <property type="entry name" value="DEHYDROGENASE_REDUCTASE SDR FAMILY MEMBER 7B"/>
    <property type="match status" value="1"/>
</dbReference>
<comment type="similarity">
    <text evidence="1">Belongs to the short-chain dehydrogenases/reductases (SDR) family.</text>
</comment>
<dbReference type="EMBL" id="KZ613464">
    <property type="protein sequence ID" value="PMD28093.1"/>
    <property type="molecule type" value="Genomic_DNA"/>
</dbReference>
<evidence type="ECO:0000313" key="3">
    <source>
        <dbReference type="EMBL" id="PMD28093.1"/>
    </source>
</evidence>
<dbReference type="Pfam" id="PF00106">
    <property type="entry name" value="adh_short"/>
    <property type="match status" value="1"/>
</dbReference>
<dbReference type="Proteomes" id="UP000235672">
    <property type="component" value="Unassembled WGS sequence"/>
</dbReference>
<organism evidence="3 4">
    <name type="scientific">Hyaloscypha hepaticicola</name>
    <dbReference type="NCBI Taxonomy" id="2082293"/>
    <lineage>
        <taxon>Eukaryota</taxon>
        <taxon>Fungi</taxon>
        <taxon>Dikarya</taxon>
        <taxon>Ascomycota</taxon>
        <taxon>Pezizomycotina</taxon>
        <taxon>Leotiomycetes</taxon>
        <taxon>Helotiales</taxon>
        <taxon>Hyaloscyphaceae</taxon>
        <taxon>Hyaloscypha</taxon>
    </lineage>
</organism>
<sequence length="357" mass="39486">MFLASLAHDDVSSTYMTSSRTMAFQSYMPFIPDPPNLPAPIPNPQVVWENKASLTRHRDTYPFIDPYRFQNTLREKVAIVTLAHRGIGKATALAFAQAGASVCCIGPSAQSLESVLRDIKEKYNTPTLALTANLIDPNAPAHIVTLVEKHLGPIDFLINITAASYFRSFTREKDIMLDWWPSIEQNLRGPIALTHAVLPSMIARQTGVIISTTSLIGIMQFPFASCQGVAHAGLLKFHHQLDLETRSKGVFSYAVNPGPIPSHIHDPNMAVSEDPYGFSKEPGWQMELANKASEMEWASAGLASGTFVALCAEPRARCLSGLYVNAERDLGEMIVEVEHDRSRVVKDRMYTLKVDEF</sequence>
<dbReference type="SUPFAM" id="SSF51735">
    <property type="entry name" value="NAD(P)-binding Rossmann-fold domains"/>
    <property type="match status" value="1"/>
</dbReference>